<proteinExistence type="predicted"/>
<dbReference type="Pfam" id="PF02653">
    <property type="entry name" value="BPD_transp_2"/>
    <property type="match status" value="1"/>
</dbReference>
<name>A0A382JG52_9ZZZZ</name>
<feature type="transmembrane region" description="Helical" evidence="6">
    <location>
        <begin position="12"/>
        <end position="34"/>
    </location>
</feature>
<reference evidence="7" key="1">
    <citation type="submission" date="2018-05" db="EMBL/GenBank/DDBJ databases">
        <authorList>
            <person name="Lanie J.A."/>
            <person name="Ng W.-L."/>
            <person name="Kazmierczak K.M."/>
            <person name="Andrzejewski T.M."/>
            <person name="Davidsen T.M."/>
            <person name="Wayne K.J."/>
            <person name="Tettelin H."/>
            <person name="Glass J.I."/>
            <person name="Rusch D."/>
            <person name="Podicherti R."/>
            <person name="Tsui H.-C.T."/>
            <person name="Winkler M.E."/>
        </authorList>
    </citation>
    <scope>NUCLEOTIDE SEQUENCE</scope>
</reference>
<sequence length="296" mass="32387">AGLAMIPLAGSAYLVDVATEILIYALFALSLNVIIGYSGNVSFGHAAYFAIGGYANAILLTTYGWSLALSLAASIVVTMCLSGVVAYFCTRLTDIYFAMLTLAFSMLVWAIVFKWRSVTGGDDGFVGVSVPTIIEHRINFYYFTLLLITGAIWILWVICHSAFGRTLIAIRENATRAGFIGVNTRLMRWWAFVVAGTFAGLAGAIFAMFHRGMYVESAFWTQSATVLIMTLLGGMFSFFGPAIGAATLFLLERITNEYTEYWPTVLGVTLLTILLFLPDGLAGLAQKLRNFWTRGR</sequence>
<dbReference type="EMBL" id="UINC01073724">
    <property type="protein sequence ID" value="SVC10322.1"/>
    <property type="molecule type" value="Genomic_DNA"/>
</dbReference>
<evidence type="ECO:0000256" key="6">
    <source>
        <dbReference type="SAM" id="Phobius"/>
    </source>
</evidence>
<feature type="non-terminal residue" evidence="7">
    <location>
        <position position="1"/>
    </location>
</feature>
<keyword evidence="3 6" id="KW-0812">Transmembrane</keyword>
<evidence type="ECO:0000256" key="5">
    <source>
        <dbReference type="ARBA" id="ARBA00023136"/>
    </source>
</evidence>
<evidence type="ECO:0000256" key="4">
    <source>
        <dbReference type="ARBA" id="ARBA00022989"/>
    </source>
</evidence>
<feature type="transmembrane region" description="Helical" evidence="6">
    <location>
        <begin position="189"/>
        <end position="209"/>
    </location>
</feature>
<keyword evidence="2" id="KW-1003">Cell membrane</keyword>
<keyword evidence="4 6" id="KW-1133">Transmembrane helix</keyword>
<evidence type="ECO:0000256" key="3">
    <source>
        <dbReference type="ARBA" id="ARBA00022692"/>
    </source>
</evidence>
<feature type="transmembrane region" description="Helical" evidence="6">
    <location>
        <begin position="46"/>
        <end position="65"/>
    </location>
</feature>
<dbReference type="CDD" id="cd06581">
    <property type="entry name" value="TM_PBP1_LivM_like"/>
    <property type="match status" value="1"/>
</dbReference>
<dbReference type="GO" id="GO:0005886">
    <property type="term" value="C:plasma membrane"/>
    <property type="evidence" value="ECO:0007669"/>
    <property type="project" value="UniProtKB-SubCell"/>
</dbReference>
<evidence type="ECO:0000256" key="1">
    <source>
        <dbReference type="ARBA" id="ARBA00004651"/>
    </source>
</evidence>
<accession>A0A382JG52</accession>
<gene>
    <name evidence="7" type="ORF">METZ01_LOCUS263176</name>
</gene>
<dbReference type="InterPro" id="IPR043428">
    <property type="entry name" value="LivM-like"/>
</dbReference>
<dbReference type="PANTHER" id="PTHR30482:SF17">
    <property type="entry name" value="ABC TRANSPORTER ATP-BINDING PROTEIN"/>
    <property type="match status" value="1"/>
</dbReference>
<feature type="transmembrane region" description="Helical" evidence="6">
    <location>
        <begin position="140"/>
        <end position="168"/>
    </location>
</feature>
<feature type="transmembrane region" description="Helical" evidence="6">
    <location>
        <begin position="96"/>
        <end position="115"/>
    </location>
</feature>
<dbReference type="PANTHER" id="PTHR30482">
    <property type="entry name" value="HIGH-AFFINITY BRANCHED-CHAIN AMINO ACID TRANSPORT SYSTEM PERMEASE"/>
    <property type="match status" value="1"/>
</dbReference>
<evidence type="ECO:0000256" key="2">
    <source>
        <dbReference type="ARBA" id="ARBA00022475"/>
    </source>
</evidence>
<feature type="transmembrane region" description="Helical" evidence="6">
    <location>
        <begin position="263"/>
        <end position="285"/>
    </location>
</feature>
<comment type="subcellular location">
    <subcellularLocation>
        <location evidence="1">Cell membrane</location>
        <topology evidence="1">Multi-pass membrane protein</topology>
    </subcellularLocation>
</comment>
<feature type="transmembrane region" description="Helical" evidence="6">
    <location>
        <begin position="71"/>
        <end position="89"/>
    </location>
</feature>
<organism evidence="7">
    <name type="scientific">marine metagenome</name>
    <dbReference type="NCBI Taxonomy" id="408172"/>
    <lineage>
        <taxon>unclassified sequences</taxon>
        <taxon>metagenomes</taxon>
        <taxon>ecological metagenomes</taxon>
    </lineage>
</organism>
<protein>
    <recommendedName>
        <fullName evidence="8">Branched-chain amino acid ABC transporter permease</fullName>
    </recommendedName>
</protein>
<evidence type="ECO:0000313" key="7">
    <source>
        <dbReference type="EMBL" id="SVC10322.1"/>
    </source>
</evidence>
<evidence type="ECO:0008006" key="8">
    <source>
        <dbReference type="Google" id="ProtNLM"/>
    </source>
</evidence>
<dbReference type="AlphaFoldDB" id="A0A382JG52"/>
<feature type="transmembrane region" description="Helical" evidence="6">
    <location>
        <begin position="224"/>
        <end position="251"/>
    </location>
</feature>
<dbReference type="InterPro" id="IPR001851">
    <property type="entry name" value="ABC_transp_permease"/>
</dbReference>
<dbReference type="GO" id="GO:0015658">
    <property type="term" value="F:branched-chain amino acid transmembrane transporter activity"/>
    <property type="evidence" value="ECO:0007669"/>
    <property type="project" value="InterPro"/>
</dbReference>
<keyword evidence="5 6" id="KW-0472">Membrane</keyword>